<sequence>MGRHAQVFKLFFISPLCRRQLAPLRILSSSPHGIYSLLSDSPRCSCEHQKWLRAFSCGQNVRQLGLNHRSELESCKDLRDGMQEGDARTASLNEGGLRPPSSTASEDPKLDREVAEEISLTDNCVRRIREIKLEDGPTGENKMLRLSVEGGGCSGFLYNFALDDKVNKDDTIFERDGSKLVVDDISLGFIKGATVDFTDELIRSSFAVTINPDAASACGCGASFNAK</sequence>
<protein>
    <recommendedName>
        <fullName evidence="7">Core domain-containing protein</fullName>
    </recommendedName>
</protein>
<dbReference type="Proteomes" id="UP000006727">
    <property type="component" value="Chromosome 12"/>
</dbReference>
<dbReference type="NCBIfam" id="TIGR00049">
    <property type="entry name" value="iron-sulfur cluster assembly accessory protein"/>
    <property type="match status" value="1"/>
</dbReference>
<feature type="domain" description="Core" evidence="7">
    <location>
        <begin position="117"/>
        <end position="221"/>
    </location>
</feature>
<dbReference type="PANTHER" id="PTHR43011">
    <property type="entry name" value="IRON-SULFUR CLUSTER ASSEMBLY 2 HOMOLOG, MITOCHONDRIAL"/>
    <property type="match status" value="1"/>
</dbReference>
<reference evidence="8 10" key="2">
    <citation type="journal article" date="2018" name="Plant J.">
        <title>The Physcomitrella patens chromosome-scale assembly reveals moss genome structure and evolution.</title>
        <authorList>
            <person name="Lang D."/>
            <person name="Ullrich K.K."/>
            <person name="Murat F."/>
            <person name="Fuchs J."/>
            <person name="Jenkins J."/>
            <person name="Haas F.B."/>
            <person name="Piednoel M."/>
            <person name="Gundlach H."/>
            <person name="Van Bel M."/>
            <person name="Meyberg R."/>
            <person name="Vives C."/>
            <person name="Morata J."/>
            <person name="Symeonidi A."/>
            <person name="Hiss M."/>
            <person name="Muchero W."/>
            <person name="Kamisugi Y."/>
            <person name="Saleh O."/>
            <person name="Blanc G."/>
            <person name="Decker E.L."/>
            <person name="van Gessel N."/>
            <person name="Grimwood J."/>
            <person name="Hayes R.D."/>
            <person name="Graham S.W."/>
            <person name="Gunter L.E."/>
            <person name="McDaniel S.F."/>
            <person name="Hoernstein S.N.W."/>
            <person name="Larsson A."/>
            <person name="Li F.W."/>
            <person name="Perroud P.F."/>
            <person name="Phillips J."/>
            <person name="Ranjan P."/>
            <person name="Rokshar D.S."/>
            <person name="Rothfels C.J."/>
            <person name="Schneider L."/>
            <person name="Shu S."/>
            <person name="Stevenson D.W."/>
            <person name="Thummler F."/>
            <person name="Tillich M."/>
            <person name="Villarreal Aguilar J.C."/>
            <person name="Widiez T."/>
            <person name="Wong G.K."/>
            <person name="Wymore A."/>
            <person name="Zhang Y."/>
            <person name="Zimmer A.D."/>
            <person name="Quatrano R.S."/>
            <person name="Mayer K.F.X."/>
            <person name="Goodstein D."/>
            <person name="Casacuberta J.M."/>
            <person name="Vandepoele K."/>
            <person name="Reski R."/>
            <person name="Cuming A.C."/>
            <person name="Tuskan G.A."/>
            <person name="Maumus F."/>
            <person name="Salse J."/>
            <person name="Schmutz J."/>
            <person name="Rensing S.A."/>
        </authorList>
    </citation>
    <scope>NUCLEOTIDE SEQUENCE [LARGE SCALE GENOMIC DNA]</scope>
    <source>
        <strain evidence="9 10">cv. Gransden 2004</strain>
    </source>
</reference>
<dbReference type="GO" id="GO:0005506">
    <property type="term" value="F:iron ion binding"/>
    <property type="evidence" value="ECO:0000318"/>
    <property type="project" value="GO_Central"/>
</dbReference>
<keyword evidence="10" id="KW-1185">Reference proteome</keyword>
<evidence type="ECO:0000259" key="7">
    <source>
        <dbReference type="Pfam" id="PF01521"/>
    </source>
</evidence>
<dbReference type="InterPro" id="IPR035903">
    <property type="entry name" value="HesB-like_dom_sf"/>
</dbReference>
<dbReference type="Gene3D" id="2.60.300.12">
    <property type="entry name" value="HesB-like domain"/>
    <property type="match status" value="1"/>
</dbReference>
<keyword evidence="5" id="KW-0496">Mitochondrion</keyword>
<gene>
    <name evidence="9" type="primary">LOC112289589</name>
    <name evidence="8" type="ORF">PHYPA_016121</name>
</gene>
<dbReference type="Pfam" id="PF01521">
    <property type="entry name" value="Fe-S_biosyn"/>
    <property type="match status" value="1"/>
</dbReference>
<dbReference type="FunCoup" id="A0A2K1JQC6">
    <property type="interactions" value="1929"/>
</dbReference>
<dbReference type="GO" id="GO:0016226">
    <property type="term" value="P:iron-sulfur cluster assembly"/>
    <property type="evidence" value="ECO:0000318"/>
    <property type="project" value="GO_Central"/>
</dbReference>
<keyword evidence="3" id="KW-0479">Metal-binding</keyword>
<evidence type="ECO:0000256" key="3">
    <source>
        <dbReference type="ARBA" id="ARBA00022723"/>
    </source>
</evidence>
<dbReference type="GO" id="GO:0005739">
    <property type="term" value="C:mitochondrion"/>
    <property type="evidence" value="ECO:0000318"/>
    <property type="project" value="GO_Central"/>
</dbReference>
<name>A0A2K1JQC6_PHYPA</name>
<dbReference type="SUPFAM" id="SSF89360">
    <property type="entry name" value="HesB-like domain"/>
    <property type="match status" value="1"/>
</dbReference>
<dbReference type="GO" id="GO:0051539">
    <property type="term" value="F:4 iron, 4 sulfur cluster binding"/>
    <property type="evidence" value="ECO:0000318"/>
    <property type="project" value="GO_Central"/>
</dbReference>
<dbReference type="AlphaFoldDB" id="A0A2K1JQC6"/>
<dbReference type="EMBL" id="ABEU02000012">
    <property type="protein sequence ID" value="PNR43739.1"/>
    <property type="molecule type" value="Genomic_DNA"/>
</dbReference>
<dbReference type="PaxDb" id="3218-PP1S391_52V6.1"/>
<evidence type="ECO:0000313" key="9">
    <source>
        <dbReference type="EnsemblPlants" id="Pp3c12_11160V3.1"/>
    </source>
</evidence>
<dbReference type="GO" id="GO:0120510">
    <property type="term" value="C:mitochondrial [4Fe-4S] assembly complex"/>
    <property type="evidence" value="ECO:0007669"/>
    <property type="project" value="UniProtKB-ARBA"/>
</dbReference>
<evidence type="ECO:0000313" key="8">
    <source>
        <dbReference type="EMBL" id="PNR43739.1"/>
    </source>
</evidence>
<comment type="subcellular location">
    <subcellularLocation>
        <location evidence="1">Mitochondrion</location>
    </subcellularLocation>
</comment>
<dbReference type="EnsemblPlants" id="Pp3c12_11160V3.1">
    <property type="protein sequence ID" value="Pp3c12_11160V3.1"/>
    <property type="gene ID" value="Pp3c12_11160"/>
</dbReference>
<evidence type="ECO:0000256" key="4">
    <source>
        <dbReference type="ARBA" id="ARBA00023004"/>
    </source>
</evidence>
<dbReference type="InterPro" id="IPR016092">
    <property type="entry name" value="ATAP"/>
</dbReference>
<dbReference type="Gramene" id="Pp3c12_11160V3.1">
    <property type="protein sequence ID" value="Pp3c12_11160V3.1"/>
    <property type="gene ID" value="Pp3c12_11160"/>
</dbReference>
<dbReference type="GO" id="GO:0051537">
    <property type="term" value="F:2 iron, 2 sulfur cluster binding"/>
    <property type="evidence" value="ECO:0000318"/>
    <property type="project" value="GO_Central"/>
</dbReference>
<organism evidence="8">
    <name type="scientific">Physcomitrium patens</name>
    <name type="common">Spreading-leaved earth moss</name>
    <name type="synonym">Physcomitrella patens</name>
    <dbReference type="NCBI Taxonomy" id="3218"/>
    <lineage>
        <taxon>Eukaryota</taxon>
        <taxon>Viridiplantae</taxon>
        <taxon>Streptophyta</taxon>
        <taxon>Embryophyta</taxon>
        <taxon>Bryophyta</taxon>
        <taxon>Bryophytina</taxon>
        <taxon>Bryopsida</taxon>
        <taxon>Funariidae</taxon>
        <taxon>Funariales</taxon>
        <taxon>Funariaceae</taxon>
        <taxon>Physcomitrium</taxon>
    </lineage>
</organism>
<dbReference type="FunFam" id="2.60.300.12:FF:000006">
    <property type="entry name" value="Iron-sulfur cluster assembly 2 mitochondrial"/>
    <property type="match status" value="1"/>
</dbReference>
<evidence type="ECO:0000256" key="2">
    <source>
        <dbReference type="ARBA" id="ARBA00006718"/>
    </source>
</evidence>
<reference evidence="9" key="3">
    <citation type="submission" date="2020-12" db="UniProtKB">
        <authorList>
            <consortium name="EnsemblPlants"/>
        </authorList>
    </citation>
    <scope>IDENTIFICATION</scope>
</reference>
<dbReference type="PANTHER" id="PTHR43011:SF1">
    <property type="entry name" value="IRON-SULFUR CLUSTER ASSEMBLY 2 HOMOLOG, MITOCHONDRIAL"/>
    <property type="match status" value="1"/>
</dbReference>
<dbReference type="STRING" id="3218.A0A2K1JQC6"/>
<reference evidence="8 10" key="1">
    <citation type="journal article" date="2008" name="Science">
        <title>The Physcomitrella genome reveals evolutionary insights into the conquest of land by plants.</title>
        <authorList>
            <person name="Rensing S."/>
            <person name="Lang D."/>
            <person name="Zimmer A."/>
            <person name="Terry A."/>
            <person name="Salamov A."/>
            <person name="Shapiro H."/>
            <person name="Nishiyama T."/>
            <person name="Perroud P.-F."/>
            <person name="Lindquist E."/>
            <person name="Kamisugi Y."/>
            <person name="Tanahashi T."/>
            <person name="Sakakibara K."/>
            <person name="Fujita T."/>
            <person name="Oishi K."/>
            <person name="Shin-I T."/>
            <person name="Kuroki Y."/>
            <person name="Toyoda A."/>
            <person name="Suzuki Y."/>
            <person name="Hashimoto A."/>
            <person name="Yamaguchi K."/>
            <person name="Sugano A."/>
            <person name="Kohara Y."/>
            <person name="Fujiyama A."/>
            <person name="Anterola A."/>
            <person name="Aoki S."/>
            <person name="Ashton N."/>
            <person name="Barbazuk W.B."/>
            <person name="Barker E."/>
            <person name="Bennetzen J."/>
            <person name="Bezanilla M."/>
            <person name="Blankenship R."/>
            <person name="Cho S.H."/>
            <person name="Dutcher S."/>
            <person name="Estelle M."/>
            <person name="Fawcett J.A."/>
            <person name="Gundlach H."/>
            <person name="Hanada K."/>
            <person name="Heyl A."/>
            <person name="Hicks K.A."/>
            <person name="Hugh J."/>
            <person name="Lohr M."/>
            <person name="Mayer K."/>
            <person name="Melkozernov A."/>
            <person name="Murata T."/>
            <person name="Nelson D."/>
            <person name="Pils B."/>
            <person name="Prigge M."/>
            <person name="Reiss B."/>
            <person name="Renner T."/>
            <person name="Rombauts S."/>
            <person name="Rushton P."/>
            <person name="Sanderfoot A."/>
            <person name="Schween G."/>
            <person name="Shiu S.-H."/>
            <person name="Stueber K."/>
            <person name="Theodoulou F.L."/>
            <person name="Tu H."/>
            <person name="Van de Peer Y."/>
            <person name="Verrier P.J."/>
            <person name="Waters E."/>
            <person name="Wood A."/>
            <person name="Yang L."/>
            <person name="Cove D."/>
            <person name="Cuming A."/>
            <person name="Hasebe M."/>
            <person name="Lucas S."/>
            <person name="Mishler D.B."/>
            <person name="Reski R."/>
            <person name="Grigoriev I."/>
            <person name="Quatrano R.S."/>
            <person name="Boore J.L."/>
        </authorList>
    </citation>
    <scope>NUCLEOTIDE SEQUENCE [LARGE SCALE GENOMIC DNA]</scope>
    <source>
        <strain evidence="9 10">cv. Gransden 2004</strain>
    </source>
</reference>
<dbReference type="GO" id="GO:0051604">
    <property type="term" value="P:protein maturation"/>
    <property type="evidence" value="ECO:0000318"/>
    <property type="project" value="GO_Central"/>
</dbReference>
<accession>A0A2K1JQC6</accession>
<evidence type="ECO:0000256" key="5">
    <source>
        <dbReference type="ARBA" id="ARBA00023128"/>
    </source>
</evidence>
<evidence type="ECO:0000256" key="1">
    <source>
        <dbReference type="ARBA" id="ARBA00004173"/>
    </source>
</evidence>
<dbReference type="InterPro" id="IPR000361">
    <property type="entry name" value="ATAP_core_dom"/>
</dbReference>
<keyword evidence="4" id="KW-0408">Iron</keyword>
<proteinExistence type="inferred from homology"/>
<comment type="similarity">
    <text evidence="2">Belongs to the HesB/IscA family.</text>
</comment>
<evidence type="ECO:0000313" key="10">
    <source>
        <dbReference type="Proteomes" id="UP000006727"/>
    </source>
</evidence>
<feature type="region of interest" description="Disordered" evidence="6">
    <location>
        <begin position="83"/>
        <end position="112"/>
    </location>
</feature>
<evidence type="ECO:0000256" key="6">
    <source>
        <dbReference type="SAM" id="MobiDB-lite"/>
    </source>
</evidence>